<dbReference type="EMBL" id="JAAVXB010000010">
    <property type="protein sequence ID" value="NKF23866.1"/>
    <property type="molecule type" value="Genomic_DNA"/>
</dbReference>
<keyword evidence="1" id="KW-0732">Signal</keyword>
<sequence>MPKVTIAQPGIQDSAPNAVDIPDDVANTPDAVPKVEPRSRSGNPPEYEAFGKVYHVLDDTEGFEQRGRASWYGKKFQGRKTASGEPYDMFAMTAAHKTLPIPSYVRVTNLENGRTAVVRINDRGPFHSGRIIDLSYAAAARLGIVANGHAEVEIKALQPQEDDDQAVAQATPAGPPPAPTASAPAPTTGTTVAAAGRWLQIGAYSDPINAVITRDQLRRQGVEGVAIRESQGGTVHRVVVGPFASDADAERTRSWLHDAGYPAFSVKD</sequence>
<evidence type="ECO:0000313" key="8">
    <source>
        <dbReference type="EMBL" id="NKF23866.1"/>
    </source>
</evidence>
<evidence type="ECO:0000313" key="9">
    <source>
        <dbReference type="Proteomes" id="UP000653472"/>
    </source>
</evidence>
<dbReference type="InterPro" id="IPR007730">
    <property type="entry name" value="SPOR-like_dom"/>
</dbReference>
<dbReference type="SUPFAM" id="SSF50685">
    <property type="entry name" value="Barwin-like endoglucanases"/>
    <property type="match status" value="1"/>
</dbReference>
<proteinExistence type="inferred from homology"/>
<dbReference type="FunFam" id="2.40.40.10:FF:000003">
    <property type="entry name" value="Endolytic peptidoglycan transglycosylase RlpA"/>
    <property type="match status" value="1"/>
</dbReference>
<dbReference type="Proteomes" id="UP000653472">
    <property type="component" value="Unassembled WGS sequence"/>
</dbReference>
<dbReference type="Pfam" id="PF05036">
    <property type="entry name" value="SPOR"/>
    <property type="match status" value="1"/>
</dbReference>
<dbReference type="InterPro" id="IPR034718">
    <property type="entry name" value="RlpA"/>
</dbReference>
<dbReference type="PANTHER" id="PTHR34183">
    <property type="entry name" value="ENDOLYTIC PEPTIDOGLYCAN TRANSGLYCOSYLASE RLPA"/>
    <property type="match status" value="1"/>
</dbReference>
<reference evidence="8" key="1">
    <citation type="submission" date="2020-03" db="EMBL/GenBank/DDBJ databases">
        <title>Solimonas marina sp. nov., isolated from deep seawater of the Pacific Ocean.</title>
        <authorList>
            <person name="Liu X."/>
            <person name="Lai Q."/>
            <person name="Sun F."/>
            <person name="Gai Y."/>
            <person name="Li G."/>
            <person name="Shao Z."/>
        </authorList>
    </citation>
    <scope>NUCLEOTIDE SEQUENCE</scope>
    <source>
        <strain evidence="8">C16B3</strain>
    </source>
</reference>
<dbReference type="PROSITE" id="PS51724">
    <property type="entry name" value="SPOR"/>
    <property type="match status" value="1"/>
</dbReference>
<evidence type="ECO:0000256" key="6">
    <source>
        <dbReference type="SAM" id="MobiDB-lite"/>
    </source>
</evidence>
<protein>
    <recommendedName>
        <fullName evidence="4">Endolytic peptidoglycan transglycosylase RlpA</fullName>
        <ecNumber evidence="4">4.2.2.-</ecNumber>
    </recommendedName>
</protein>
<dbReference type="Gene3D" id="2.40.40.10">
    <property type="entry name" value="RlpA-like domain"/>
    <property type="match status" value="1"/>
</dbReference>
<keyword evidence="2 4" id="KW-0456">Lyase</keyword>
<dbReference type="GO" id="GO:0042834">
    <property type="term" value="F:peptidoglycan binding"/>
    <property type="evidence" value="ECO:0007669"/>
    <property type="project" value="InterPro"/>
</dbReference>
<keyword evidence="3 4" id="KW-0961">Cell wall biogenesis/degradation</keyword>
<dbReference type="AlphaFoldDB" id="A0A969WEH7"/>
<evidence type="ECO:0000256" key="3">
    <source>
        <dbReference type="ARBA" id="ARBA00023316"/>
    </source>
</evidence>
<feature type="domain" description="SPOR" evidence="7">
    <location>
        <begin position="191"/>
        <end position="268"/>
    </location>
</feature>
<dbReference type="Pfam" id="PF03330">
    <property type="entry name" value="DPBB_1"/>
    <property type="match status" value="1"/>
</dbReference>
<dbReference type="PANTHER" id="PTHR34183:SF1">
    <property type="entry name" value="ENDOLYTIC PEPTIDOGLYCAN TRANSGLYCOSYLASE RLPA"/>
    <property type="match status" value="1"/>
</dbReference>
<dbReference type="CDD" id="cd22268">
    <property type="entry name" value="DPBB_RlpA-like"/>
    <property type="match status" value="1"/>
</dbReference>
<keyword evidence="9" id="KW-1185">Reference proteome</keyword>
<dbReference type="EC" id="4.2.2.-" evidence="4"/>
<evidence type="ECO:0000259" key="7">
    <source>
        <dbReference type="PROSITE" id="PS51724"/>
    </source>
</evidence>
<dbReference type="Gene3D" id="3.30.70.1070">
    <property type="entry name" value="Sporulation related repeat"/>
    <property type="match status" value="1"/>
</dbReference>
<comment type="function">
    <text evidence="4">Lytic transglycosylase with a strong preference for naked glycan strands that lack stem peptides.</text>
</comment>
<feature type="region of interest" description="Disordered" evidence="6">
    <location>
        <begin position="1"/>
        <end position="46"/>
    </location>
</feature>
<dbReference type="SUPFAM" id="SSF110997">
    <property type="entry name" value="Sporulation related repeat"/>
    <property type="match status" value="1"/>
</dbReference>
<gene>
    <name evidence="4" type="primary">rlpA</name>
    <name evidence="8" type="ORF">G7Y82_16250</name>
</gene>
<dbReference type="GO" id="GO:0009279">
    <property type="term" value="C:cell outer membrane"/>
    <property type="evidence" value="ECO:0007669"/>
    <property type="project" value="TreeGrafter"/>
</dbReference>
<name>A0A969WEH7_9GAMM</name>
<accession>A0A969WEH7</accession>
<dbReference type="HAMAP" id="MF_02071">
    <property type="entry name" value="RlpA"/>
    <property type="match status" value="1"/>
</dbReference>
<dbReference type="InterPro" id="IPR009009">
    <property type="entry name" value="RlpA-like_DPBB"/>
</dbReference>
<feature type="compositionally biased region" description="Low complexity" evidence="6">
    <location>
        <begin position="180"/>
        <end position="189"/>
    </location>
</feature>
<comment type="caution">
    <text evidence="8">The sequence shown here is derived from an EMBL/GenBank/DDBJ whole genome shotgun (WGS) entry which is preliminary data.</text>
</comment>
<comment type="similarity">
    <text evidence="4 5">Belongs to the RlpA family.</text>
</comment>
<feature type="region of interest" description="Disordered" evidence="6">
    <location>
        <begin position="160"/>
        <end position="189"/>
    </location>
</feature>
<evidence type="ECO:0000256" key="4">
    <source>
        <dbReference type="HAMAP-Rule" id="MF_02071"/>
    </source>
</evidence>
<organism evidence="8 9">
    <name type="scientific">Solimonas marina</name>
    <dbReference type="NCBI Taxonomy" id="2714601"/>
    <lineage>
        <taxon>Bacteria</taxon>
        <taxon>Pseudomonadati</taxon>
        <taxon>Pseudomonadota</taxon>
        <taxon>Gammaproteobacteria</taxon>
        <taxon>Nevskiales</taxon>
        <taxon>Nevskiaceae</taxon>
        <taxon>Solimonas</taxon>
    </lineage>
</organism>
<dbReference type="GO" id="GO:0071555">
    <property type="term" value="P:cell wall organization"/>
    <property type="evidence" value="ECO:0007669"/>
    <property type="project" value="UniProtKB-KW"/>
</dbReference>
<evidence type="ECO:0000256" key="2">
    <source>
        <dbReference type="ARBA" id="ARBA00023239"/>
    </source>
</evidence>
<evidence type="ECO:0000256" key="1">
    <source>
        <dbReference type="ARBA" id="ARBA00022729"/>
    </source>
</evidence>
<dbReference type="GO" id="GO:0008932">
    <property type="term" value="F:lytic endotransglycosylase activity"/>
    <property type="evidence" value="ECO:0007669"/>
    <property type="project" value="UniProtKB-UniRule"/>
</dbReference>
<dbReference type="InterPro" id="IPR036680">
    <property type="entry name" value="SPOR-like_sf"/>
</dbReference>
<dbReference type="InterPro" id="IPR036908">
    <property type="entry name" value="RlpA-like_sf"/>
</dbReference>
<dbReference type="NCBIfam" id="TIGR00413">
    <property type="entry name" value="rlpA"/>
    <property type="match status" value="1"/>
</dbReference>
<dbReference type="InterPro" id="IPR012997">
    <property type="entry name" value="RplA"/>
</dbReference>
<evidence type="ECO:0000256" key="5">
    <source>
        <dbReference type="RuleBase" id="RU003495"/>
    </source>
</evidence>
<dbReference type="GO" id="GO:0000270">
    <property type="term" value="P:peptidoglycan metabolic process"/>
    <property type="evidence" value="ECO:0007669"/>
    <property type="project" value="UniProtKB-UniRule"/>
</dbReference>